<reference evidence="1 2" key="1">
    <citation type="submission" date="2020-04" db="EMBL/GenBank/DDBJ databases">
        <title>Flammeovirga sp. SR4, a novel species isolated from seawater.</title>
        <authorList>
            <person name="Wang X."/>
        </authorList>
    </citation>
    <scope>NUCLEOTIDE SEQUENCE [LARGE SCALE GENOMIC DNA]</scope>
    <source>
        <strain evidence="1 2">ATCC 23126</strain>
    </source>
</reference>
<accession>A0A7X9P1N0</accession>
<gene>
    <name evidence="1" type="ORF">HHU12_08085</name>
</gene>
<protein>
    <submittedName>
        <fullName evidence="1">Uncharacterized protein</fullName>
    </submittedName>
</protein>
<dbReference type="AlphaFoldDB" id="A0A7X9P1N0"/>
<keyword evidence="2" id="KW-1185">Reference proteome</keyword>
<evidence type="ECO:0000313" key="2">
    <source>
        <dbReference type="Proteomes" id="UP000576082"/>
    </source>
</evidence>
<organism evidence="1 2">
    <name type="scientific">Flammeovirga aprica JL-4</name>
    <dbReference type="NCBI Taxonomy" id="694437"/>
    <lineage>
        <taxon>Bacteria</taxon>
        <taxon>Pseudomonadati</taxon>
        <taxon>Bacteroidota</taxon>
        <taxon>Cytophagia</taxon>
        <taxon>Cytophagales</taxon>
        <taxon>Flammeovirgaceae</taxon>
        <taxon>Flammeovirga</taxon>
    </lineage>
</organism>
<name>A0A7X9P1N0_9BACT</name>
<sequence length="69" mass="8501">MKYQYDDKWINVAIDNRWVWNFDDFVIYYKIEGGIDLGNNYRLSGFYERKLRGEPLFDIYTGININFRF</sequence>
<dbReference type="EMBL" id="JABANE010000016">
    <property type="protein sequence ID" value="NME67914.1"/>
    <property type="molecule type" value="Genomic_DNA"/>
</dbReference>
<evidence type="ECO:0000313" key="1">
    <source>
        <dbReference type="EMBL" id="NME67914.1"/>
    </source>
</evidence>
<dbReference type="Proteomes" id="UP000576082">
    <property type="component" value="Unassembled WGS sequence"/>
</dbReference>
<dbReference type="RefSeq" id="WP_169656232.1">
    <property type="nucleotide sequence ID" value="NZ_JABANE010000016.1"/>
</dbReference>
<proteinExistence type="predicted"/>
<comment type="caution">
    <text evidence="1">The sequence shown here is derived from an EMBL/GenBank/DDBJ whole genome shotgun (WGS) entry which is preliminary data.</text>
</comment>